<keyword evidence="16" id="KW-1185">Reference proteome</keyword>
<evidence type="ECO:0000256" key="2">
    <source>
        <dbReference type="ARBA" id="ARBA00005594"/>
    </source>
</evidence>
<dbReference type="InterPro" id="IPR005148">
    <property type="entry name" value="Arg-tRNA-synth_N"/>
</dbReference>
<evidence type="ECO:0000313" key="16">
    <source>
        <dbReference type="Proteomes" id="UP000032740"/>
    </source>
</evidence>
<evidence type="ECO:0000256" key="12">
    <source>
        <dbReference type="RuleBase" id="RU363038"/>
    </source>
</evidence>
<proteinExistence type="inferred from homology"/>
<evidence type="ECO:0000259" key="14">
    <source>
        <dbReference type="SMART" id="SM01016"/>
    </source>
</evidence>
<dbReference type="EC" id="6.1.1.19" evidence="11"/>
<dbReference type="RefSeq" id="WP_030003531.1">
    <property type="nucleotide sequence ID" value="NC_022538.1"/>
</dbReference>
<evidence type="ECO:0000256" key="9">
    <source>
        <dbReference type="ARBA" id="ARBA00023146"/>
    </source>
</evidence>
<reference evidence="15 16" key="1">
    <citation type="journal article" date="2013" name="J. Mol. Microbiol. Biotechnol.">
        <title>Analysis of the Complete Genomes of Acholeplasma brassicae , A. palmae and A. laidlawii and Their Comparison to the Obligate Parasites from ' Candidatus Phytoplasma'.</title>
        <authorList>
            <person name="Kube M."/>
            <person name="Siewert C."/>
            <person name="Migdoll A.M."/>
            <person name="Duduk B."/>
            <person name="Holz S."/>
            <person name="Rabus R."/>
            <person name="Seemuller E."/>
            <person name="Mitrovic J."/>
            <person name="Muller I."/>
            <person name="Buttner C."/>
            <person name="Reinhardt R."/>
        </authorList>
    </citation>
    <scope>NUCLEOTIDE SEQUENCE [LARGE SCALE GENOMIC DNA]</scope>
    <source>
        <strain evidence="15 16">J233</strain>
    </source>
</reference>
<dbReference type="Gene3D" id="3.40.50.620">
    <property type="entry name" value="HUPs"/>
    <property type="match status" value="1"/>
</dbReference>
<dbReference type="InterPro" id="IPR001278">
    <property type="entry name" value="Arg-tRNA-ligase"/>
</dbReference>
<dbReference type="InterPro" id="IPR035684">
    <property type="entry name" value="ArgRS_core"/>
</dbReference>
<dbReference type="SUPFAM" id="SSF47323">
    <property type="entry name" value="Anticodon-binding domain of a subclass of class I aminoacyl-tRNA synthetases"/>
    <property type="match status" value="1"/>
</dbReference>
<dbReference type="SMART" id="SM01016">
    <property type="entry name" value="Arg_tRNA_synt_N"/>
    <property type="match status" value="1"/>
</dbReference>
<protein>
    <recommendedName>
        <fullName evidence="11">Arginine--tRNA ligase</fullName>
        <ecNumber evidence="11">6.1.1.19</ecNumber>
    </recommendedName>
    <alternativeName>
        <fullName evidence="11">Arginyl-tRNA synthetase</fullName>
        <shortName evidence="11">ArgRS</shortName>
    </alternativeName>
</protein>
<evidence type="ECO:0000256" key="8">
    <source>
        <dbReference type="ARBA" id="ARBA00022917"/>
    </source>
</evidence>
<name>U4KLF1_ALTPJ</name>
<dbReference type="PRINTS" id="PR01038">
    <property type="entry name" value="TRNASYNTHARG"/>
</dbReference>
<evidence type="ECO:0000256" key="6">
    <source>
        <dbReference type="ARBA" id="ARBA00022741"/>
    </source>
</evidence>
<comment type="subcellular location">
    <subcellularLocation>
        <location evidence="1 11">Cytoplasm</location>
    </subcellularLocation>
</comment>
<evidence type="ECO:0000256" key="5">
    <source>
        <dbReference type="ARBA" id="ARBA00022598"/>
    </source>
</evidence>
<evidence type="ECO:0000256" key="7">
    <source>
        <dbReference type="ARBA" id="ARBA00022840"/>
    </source>
</evidence>
<dbReference type="PANTHER" id="PTHR11956">
    <property type="entry name" value="ARGINYL-TRNA SYNTHETASE"/>
    <property type="match status" value="1"/>
</dbReference>
<dbReference type="HOGENOM" id="CLU_006406_6_1_14"/>
<feature type="domain" description="Arginyl tRNA synthetase N-terminal" evidence="14">
    <location>
        <begin position="3"/>
        <end position="80"/>
    </location>
</feature>
<keyword evidence="7 11" id="KW-0067">ATP-binding</keyword>
<dbReference type="OrthoDB" id="9805987at2"/>
<evidence type="ECO:0000256" key="4">
    <source>
        <dbReference type="ARBA" id="ARBA00022490"/>
    </source>
</evidence>
<comment type="similarity">
    <text evidence="2 11 12">Belongs to the class-I aminoacyl-tRNA synthetase family.</text>
</comment>
<dbReference type="STRING" id="1318466.BN85410660"/>
<evidence type="ECO:0000259" key="13">
    <source>
        <dbReference type="SMART" id="SM00836"/>
    </source>
</evidence>
<dbReference type="GO" id="GO:0005737">
    <property type="term" value="C:cytoplasm"/>
    <property type="evidence" value="ECO:0007669"/>
    <property type="project" value="UniProtKB-SubCell"/>
</dbReference>
<dbReference type="Pfam" id="PF05746">
    <property type="entry name" value="DALR_1"/>
    <property type="match status" value="1"/>
</dbReference>
<dbReference type="InterPro" id="IPR008909">
    <property type="entry name" value="DALR_anticod-bd"/>
</dbReference>
<keyword evidence="8 11" id="KW-0648">Protein biosynthesis</keyword>
<dbReference type="NCBIfam" id="TIGR00456">
    <property type="entry name" value="argS"/>
    <property type="match status" value="1"/>
</dbReference>
<dbReference type="GO" id="GO:0006420">
    <property type="term" value="P:arginyl-tRNA aminoacylation"/>
    <property type="evidence" value="ECO:0007669"/>
    <property type="project" value="UniProtKB-UniRule"/>
</dbReference>
<organism evidence="15 16">
    <name type="scientific">Alteracholeplasma palmae (strain ATCC 49389 / J233)</name>
    <name type="common">Acholeplasma palmae</name>
    <dbReference type="NCBI Taxonomy" id="1318466"/>
    <lineage>
        <taxon>Bacteria</taxon>
        <taxon>Bacillati</taxon>
        <taxon>Mycoplasmatota</taxon>
        <taxon>Mollicutes</taxon>
        <taxon>Acholeplasmatales</taxon>
        <taxon>Acholeplasmataceae</taxon>
        <taxon>Acholeplasma</taxon>
    </lineage>
</organism>
<feature type="short sequence motif" description="'HIGH' region" evidence="11">
    <location>
        <begin position="117"/>
        <end position="127"/>
    </location>
</feature>
<dbReference type="Pfam" id="PF03485">
    <property type="entry name" value="Arg_tRNA_synt_N"/>
    <property type="match status" value="1"/>
</dbReference>
<keyword evidence="5 11" id="KW-0436">Ligase</keyword>
<keyword evidence="6 11" id="KW-0547">Nucleotide-binding</keyword>
<accession>U4KLF1</accession>
<keyword evidence="4 11" id="KW-0963">Cytoplasm</keyword>
<dbReference type="SUPFAM" id="SSF52374">
    <property type="entry name" value="Nucleotidylyl transferase"/>
    <property type="match status" value="1"/>
</dbReference>
<dbReference type="Proteomes" id="UP000032740">
    <property type="component" value="Chromosome"/>
</dbReference>
<dbReference type="KEGG" id="apal:BN85410660"/>
<dbReference type="InterPro" id="IPR009080">
    <property type="entry name" value="tRNAsynth_Ia_anticodon-bd"/>
</dbReference>
<dbReference type="AlphaFoldDB" id="U4KLF1"/>
<dbReference type="FunFam" id="1.10.730.10:FF:000006">
    <property type="entry name" value="Arginyl-tRNA synthetase 2, mitochondrial"/>
    <property type="match status" value="1"/>
</dbReference>
<dbReference type="FunFam" id="3.40.50.620:FF:000116">
    <property type="entry name" value="Arginine--tRNA ligase"/>
    <property type="match status" value="1"/>
</dbReference>
<dbReference type="Gene3D" id="3.30.1360.70">
    <property type="entry name" value="Arginyl tRNA synthetase N-terminal domain"/>
    <property type="match status" value="1"/>
</dbReference>
<evidence type="ECO:0000313" key="15">
    <source>
        <dbReference type="EMBL" id="CCV64643.1"/>
    </source>
</evidence>
<evidence type="ECO:0000256" key="11">
    <source>
        <dbReference type="HAMAP-Rule" id="MF_00123"/>
    </source>
</evidence>
<evidence type="ECO:0000256" key="10">
    <source>
        <dbReference type="ARBA" id="ARBA00049339"/>
    </source>
</evidence>
<evidence type="ECO:0000256" key="1">
    <source>
        <dbReference type="ARBA" id="ARBA00004496"/>
    </source>
</evidence>
<dbReference type="SMART" id="SM00836">
    <property type="entry name" value="DALR_1"/>
    <property type="match status" value="1"/>
</dbReference>
<feature type="domain" description="DALR anticodon binding" evidence="13">
    <location>
        <begin position="442"/>
        <end position="556"/>
    </location>
</feature>
<dbReference type="SUPFAM" id="SSF55190">
    <property type="entry name" value="Arginyl-tRNA synthetase (ArgRS), N-terminal 'additional' domain"/>
    <property type="match status" value="1"/>
</dbReference>
<dbReference type="InterPro" id="IPR036695">
    <property type="entry name" value="Arg-tRNA-synth_N_sf"/>
</dbReference>
<comment type="subunit">
    <text evidence="3 11">Monomer.</text>
</comment>
<dbReference type="HAMAP" id="MF_00123">
    <property type="entry name" value="Arg_tRNA_synth"/>
    <property type="match status" value="1"/>
</dbReference>
<dbReference type="GO" id="GO:0004814">
    <property type="term" value="F:arginine-tRNA ligase activity"/>
    <property type="evidence" value="ECO:0007669"/>
    <property type="project" value="UniProtKB-UniRule"/>
</dbReference>
<dbReference type="Pfam" id="PF00750">
    <property type="entry name" value="tRNA-synt_1d"/>
    <property type="match status" value="1"/>
</dbReference>
<dbReference type="Gene3D" id="1.10.730.10">
    <property type="entry name" value="Isoleucyl-tRNA Synthetase, Domain 1"/>
    <property type="match status" value="1"/>
</dbReference>
<dbReference type="InterPro" id="IPR014729">
    <property type="entry name" value="Rossmann-like_a/b/a_fold"/>
</dbReference>
<dbReference type="PANTHER" id="PTHR11956:SF5">
    <property type="entry name" value="ARGININE--TRNA LIGASE, CYTOPLASMIC"/>
    <property type="match status" value="1"/>
</dbReference>
<dbReference type="GO" id="GO:0005524">
    <property type="term" value="F:ATP binding"/>
    <property type="evidence" value="ECO:0007669"/>
    <property type="project" value="UniProtKB-UniRule"/>
</dbReference>
<dbReference type="CDD" id="cd00671">
    <property type="entry name" value="ArgRS_core"/>
    <property type="match status" value="1"/>
</dbReference>
<dbReference type="EMBL" id="FO681347">
    <property type="protein sequence ID" value="CCV64643.1"/>
    <property type="molecule type" value="Genomic_DNA"/>
</dbReference>
<comment type="catalytic activity">
    <reaction evidence="10 11">
        <text>tRNA(Arg) + L-arginine + ATP = L-arginyl-tRNA(Arg) + AMP + diphosphate</text>
        <dbReference type="Rhea" id="RHEA:20301"/>
        <dbReference type="Rhea" id="RHEA-COMP:9658"/>
        <dbReference type="Rhea" id="RHEA-COMP:9673"/>
        <dbReference type="ChEBI" id="CHEBI:30616"/>
        <dbReference type="ChEBI" id="CHEBI:32682"/>
        <dbReference type="ChEBI" id="CHEBI:33019"/>
        <dbReference type="ChEBI" id="CHEBI:78442"/>
        <dbReference type="ChEBI" id="CHEBI:78513"/>
        <dbReference type="ChEBI" id="CHEBI:456215"/>
        <dbReference type="EC" id="6.1.1.19"/>
    </reaction>
</comment>
<gene>
    <name evidence="11 15" type="primary">argS</name>
    <name evidence="15" type="ORF">BN85410660</name>
</gene>
<keyword evidence="9 11" id="KW-0030">Aminoacyl-tRNA synthetase</keyword>
<sequence>MIEQVKNKIKEAIKNNYSIEEVILQDAKKDTADLAIPLFGYAKELNLKMPEIFEQLKTIIEKLPEVAEVTFLNGFLNINLEREVLTKNLLIEIFNLKNEYGTKKSNNETVVMDYSSPNIAKNFSVGHLRSTMIGNSLKLIYQKNGYKVVGINYLGDWGTQFGKMIVAYKKWGSKEEVLKNPINELQRLYVLFHEKAKDDETLEDEARHAFLMLEQGNEEMLELWRWFKDESLKEFTVMYDLLGVSFDSYAGESFYNDKMDAVVKELEDKNLVKLSDGALIVDLDETMPPALIKRSDGGTLYMTRDIAALLYRYHTYHFSKIIYIVGNEQKLHFQQLSKVAQKMGYDFDITHVNFGLVLLDGKKLSTRSGAFAKLSDVMTQAISDAKNAITEKNPSLENKDEVAHAVGVGAVIFNDLKNERHLDMEFNLANMLKFEGQTGPYLQYSGVRIHSILKNQEINTAEIDSSVYNQDHYFELLKLVAQFPLTIERAMQNNAPNVISRYLLSLCQGFNQFYAKQRVIVPEEGIKQANLLLVNAVLTIIEEGLRLLGMKALKEM</sequence>
<evidence type="ECO:0000256" key="3">
    <source>
        <dbReference type="ARBA" id="ARBA00011245"/>
    </source>
</evidence>